<evidence type="ECO:0000313" key="14">
    <source>
        <dbReference type="EMBL" id="JAT71933.1"/>
    </source>
</evidence>
<comment type="subunit">
    <text evidence="12">Homodimer.</text>
</comment>
<feature type="binding site" evidence="12">
    <location>
        <position position="289"/>
    </location>
    <ligand>
        <name>K(+)</name>
        <dbReference type="ChEBI" id="CHEBI:29103"/>
    </ligand>
</feature>
<dbReference type="EMBL" id="GDKF01006689">
    <property type="protein sequence ID" value="JAT71933.1"/>
    <property type="molecule type" value="Transcribed_RNA"/>
</dbReference>
<keyword evidence="11 12" id="KW-0119">Carbohydrate metabolism</keyword>
<feature type="binding site" evidence="12">
    <location>
        <begin position="225"/>
        <end position="230"/>
    </location>
    <ligand>
        <name>ATP</name>
        <dbReference type="ChEBI" id="CHEBI:30616"/>
    </ligand>
</feature>
<keyword evidence="5 12" id="KW-0479">Metal-binding</keyword>
<keyword evidence="4 12" id="KW-0808">Transferase</keyword>
<evidence type="ECO:0000256" key="6">
    <source>
        <dbReference type="ARBA" id="ARBA00022741"/>
    </source>
</evidence>
<feature type="binding site" evidence="12">
    <location>
        <position position="292"/>
    </location>
    <ligand>
        <name>K(+)</name>
        <dbReference type="ChEBI" id="CHEBI:29103"/>
    </ligand>
</feature>
<keyword evidence="6 12" id="KW-0547">Nucleotide-binding</keyword>
<comment type="similarity">
    <text evidence="12">Belongs to the carbohydrate kinase PfkB family. Ribokinase subfamily.</text>
</comment>
<evidence type="ECO:0000256" key="5">
    <source>
        <dbReference type="ARBA" id="ARBA00022723"/>
    </source>
</evidence>
<feature type="active site" description="Proton acceptor" evidence="12">
    <location>
        <position position="259"/>
    </location>
</feature>
<dbReference type="PRINTS" id="PR00990">
    <property type="entry name" value="RIBOKINASE"/>
</dbReference>
<reference evidence="14" key="1">
    <citation type="submission" date="2015-08" db="EMBL/GenBank/DDBJ databases">
        <authorList>
            <person name="Babu N.S."/>
            <person name="Beckwith C.J."/>
            <person name="Beseler K.G."/>
            <person name="Brison A."/>
            <person name="Carone J.V."/>
            <person name="Caskin T.P."/>
            <person name="Diamond M."/>
            <person name="Durham M.E."/>
            <person name="Foxe J.M."/>
            <person name="Go M."/>
            <person name="Henderson B.A."/>
            <person name="Jones I.B."/>
            <person name="McGettigan J.A."/>
            <person name="Micheletti S.J."/>
            <person name="Nasrallah M.E."/>
            <person name="Ortiz D."/>
            <person name="Piller C.R."/>
            <person name="Privatt S.R."/>
            <person name="Schneider S.L."/>
            <person name="Sharp S."/>
            <person name="Smith T.C."/>
            <person name="Stanton J.D."/>
            <person name="Ullery H.E."/>
            <person name="Wilson R.J."/>
            <person name="Serrano M.G."/>
            <person name="Buck G."/>
            <person name="Lee V."/>
            <person name="Wang Y."/>
            <person name="Carvalho R."/>
            <person name="Voegtly L."/>
            <person name="Shi R."/>
            <person name="Duckworth R."/>
            <person name="Johnson A."/>
            <person name="Loviza R."/>
            <person name="Walstead R."/>
            <person name="Shah Z."/>
            <person name="Kiflezghi M."/>
            <person name="Wade K."/>
            <person name="Ball S.L."/>
            <person name="Bradley K.W."/>
            <person name="Asai D.J."/>
            <person name="Bowman C.A."/>
            <person name="Russell D.A."/>
            <person name="Pope W.H."/>
            <person name="Jacobs-Sera D."/>
            <person name="Hendrix R.W."/>
            <person name="Hatfull G.F."/>
        </authorList>
    </citation>
    <scope>NUCLEOTIDE SEQUENCE</scope>
</reference>
<dbReference type="InterPro" id="IPR011611">
    <property type="entry name" value="PfkB_dom"/>
</dbReference>
<feature type="binding site" evidence="12">
    <location>
        <position position="294"/>
    </location>
    <ligand>
        <name>K(+)</name>
        <dbReference type="ChEBI" id="CHEBI:29103"/>
    </ligand>
</feature>
<dbReference type="GO" id="GO:0005737">
    <property type="term" value="C:cytoplasm"/>
    <property type="evidence" value="ECO:0007669"/>
    <property type="project" value="UniProtKB-SubCell"/>
</dbReference>
<dbReference type="CDD" id="cd01174">
    <property type="entry name" value="ribokinase"/>
    <property type="match status" value="1"/>
</dbReference>
<keyword evidence="12" id="KW-0963">Cytoplasm</keyword>
<comment type="subcellular location">
    <subcellularLocation>
        <location evidence="12">Cytoplasm</location>
    </subcellularLocation>
    <subcellularLocation>
        <location evidence="12">Nucleus</location>
    </subcellularLocation>
</comment>
<dbReference type="SUPFAM" id="SSF53613">
    <property type="entry name" value="Ribokinase-like"/>
    <property type="match status" value="1"/>
</dbReference>
<feature type="binding site" evidence="12">
    <location>
        <begin position="258"/>
        <end position="259"/>
    </location>
    <ligand>
        <name>ATP</name>
        <dbReference type="ChEBI" id="CHEBI:30616"/>
    </ligand>
</feature>
<dbReference type="InterPro" id="IPR029056">
    <property type="entry name" value="Ribokinase-like"/>
</dbReference>
<organism evidence="14">
    <name type="scientific">Auxenochlorella protothecoides</name>
    <name type="common">Green microalga</name>
    <name type="synonym">Chlorella protothecoides</name>
    <dbReference type="NCBI Taxonomy" id="3075"/>
    <lineage>
        <taxon>Eukaryota</taxon>
        <taxon>Viridiplantae</taxon>
        <taxon>Chlorophyta</taxon>
        <taxon>core chlorophytes</taxon>
        <taxon>Trebouxiophyceae</taxon>
        <taxon>Chlorellales</taxon>
        <taxon>Chlorellaceae</taxon>
        <taxon>Auxenochlorella</taxon>
    </lineage>
</organism>
<evidence type="ECO:0000256" key="2">
    <source>
        <dbReference type="ARBA" id="ARBA00012035"/>
    </source>
</evidence>
<dbReference type="InterPro" id="IPR017583">
    <property type="entry name" value="Tagatose/fructose_Pkinase"/>
</dbReference>
<dbReference type="GO" id="GO:0046872">
    <property type="term" value="F:metal ion binding"/>
    <property type="evidence" value="ECO:0007669"/>
    <property type="project" value="UniProtKB-KW"/>
</dbReference>
<comment type="activity regulation">
    <text evidence="12">Activated by a monovalent cation that binds near, but not in, the active site. The most likely occupant of the site in vivo is potassium. Ion binding induces a conformational change that may alter substrate affinity.</text>
</comment>
<feature type="binding site" evidence="12">
    <location>
        <position position="298"/>
    </location>
    <ligand>
        <name>K(+)</name>
        <dbReference type="ChEBI" id="CHEBI:29103"/>
    </ligand>
</feature>
<sequence>MYADTRKPLVVAGSINADLVAKVARLPAPGETMESQGFDVFPGGKGANQAAAAARLGYNTFLIGQVGTDAYAGMLRSSLSDCGVDTSLVTSADGSSGMALILLQPGGENSIILVGGANTSDNWKITDEATQAVQTAGALLLQREIPEVFNVIFAKIAASAGVPVILDAGGVTQPIQVDLLSNVSLVSPNETELARLTNMPTKTMAQVQAAAEALVHSGVNKVLVKLGSKGSMLVDIYGNVLKQKAVPVSDVVDTTGAGDCFTAAFAVAMLEGKNDAEAMSYASAAASVCIGRAGALPSLPTRQEVEAVLSRQLATATLAAAEDAPSPRAGAFW</sequence>
<gene>
    <name evidence="14" type="ORF">g.24177</name>
</gene>
<evidence type="ECO:0000256" key="10">
    <source>
        <dbReference type="ARBA" id="ARBA00022958"/>
    </source>
</evidence>
<proteinExistence type="inferred from homology"/>
<evidence type="ECO:0000256" key="11">
    <source>
        <dbReference type="ARBA" id="ARBA00023277"/>
    </source>
</evidence>
<dbReference type="GO" id="GO:0005634">
    <property type="term" value="C:nucleus"/>
    <property type="evidence" value="ECO:0007669"/>
    <property type="project" value="UniProtKB-SubCell"/>
</dbReference>
<evidence type="ECO:0000256" key="3">
    <source>
        <dbReference type="ARBA" id="ARBA00016943"/>
    </source>
</evidence>
<feature type="domain" description="Carbohydrate kinase PfkB" evidence="13">
    <location>
        <begin position="9"/>
        <end position="302"/>
    </location>
</feature>
<dbReference type="PIRSF" id="PIRSF000535">
    <property type="entry name" value="1PFK/6PFK/LacC"/>
    <property type="match status" value="1"/>
</dbReference>
<comment type="cofactor">
    <cofactor evidence="12">
        <name>Mg(2+)</name>
        <dbReference type="ChEBI" id="CHEBI:18420"/>
    </cofactor>
    <text evidence="12">Requires a divalent cation, most likely magnesium in vivo, as an electrophilic catalyst to aid phosphoryl group transfer. It is the chelate of the metal and the nucleotide that is the actual substrate.</text>
</comment>
<dbReference type="UniPathway" id="UPA00916">
    <property type="reaction ID" value="UER00889"/>
</dbReference>
<dbReference type="HAMAP" id="MF_01987">
    <property type="entry name" value="Ribokinase"/>
    <property type="match status" value="1"/>
</dbReference>
<dbReference type="AlphaFoldDB" id="A0A1D1ZZ30"/>
<evidence type="ECO:0000256" key="1">
    <source>
        <dbReference type="ARBA" id="ARBA00005380"/>
    </source>
</evidence>
<evidence type="ECO:0000256" key="8">
    <source>
        <dbReference type="ARBA" id="ARBA00022840"/>
    </source>
</evidence>
<comment type="similarity">
    <text evidence="1">Belongs to the carbohydrate kinase pfkB family.</text>
</comment>
<feature type="binding site" evidence="12">
    <location>
        <position position="259"/>
    </location>
    <ligand>
        <name>substrate</name>
    </ligand>
</feature>
<dbReference type="InterPro" id="IPR002139">
    <property type="entry name" value="Ribo/fructo_kinase"/>
</dbReference>
<keyword evidence="10 12" id="KW-0630">Potassium</keyword>
<feature type="binding site" evidence="12">
    <location>
        <position position="253"/>
    </location>
    <ligand>
        <name>K(+)</name>
        <dbReference type="ChEBI" id="CHEBI:29103"/>
    </ligand>
</feature>
<dbReference type="GO" id="GO:0019303">
    <property type="term" value="P:D-ribose catabolic process"/>
    <property type="evidence" value="ECO:0007669"/>
    <property type="project" value="UniProtKB-UniRule"/>
</dbReference>
<keyword evidence="12" id="KW-0539">Nucleus</keyword>
<evidence type="ECO:0000256" key="7">
    <source>
        <dbReference type="ARBA" id="ARBA00022777"/>
    </source>
</evidence>
<evidence type="ECO:0000256" key="4">
    <source>
        <dbReference type="ARBA" id="ARBA00022679"/>
    </source>
</evidence>
<dbReference type="InterPro" id="IPR011877">
    <property type="entry name" value="Ribokinase"/>
</dbReference>
<dbReference type="EC" id="2.7.1.15" evidence="2 12"/>
<evidence type="ECO:0000259" key="13">
    <source>
        <dbReference type="Pfam" id="PF00294"/>
    </source>
</evidence>
<keyword evidence="8 12" id="KW-0067">ATP-binding</keyword>
<dbReference type="InterPro" id="IPR002173">
    <property type="entry name" value="Carboh/pur_kinase_PfkB_CS"/>
</dbReference>
<dbReference type="PROSITE" id="PS00584">
    <property type="entry name" value="PFKB_KINASES_2"/>
    <property type="match status" value="1"/>
</dbReference>
<accession>A0A1D1ZZ30</accession>
<dbReference type="PANTHER" id="PTHR10584">
    <property type="entry name" value="SUGAR KINASE"/>
    <property type="match status" value="1"/>
</dbReference>
<keyword evidence="9 12" id="KW-0460">Magnesium</keyword>
<feature type="binding site" evidence="12">
    <location>
        <begin position="16"/>
        <end position="18"/>
    </location>
    <ligand>
        <name>substrate</name>
    </ligand>
</feature>
<dbReference type="GO" id="GO:0005524">
    <property type="term" value="F:ATP binding"/>
    <property type="evidence" value="ECO:0007669"/>
    <property type="project" value="UniProtKB-UniRule"/>
</dbReference>
<dbReference type="GO" id="GO:0004747">
    <property type="term" value="F:ribokinase activity"/>
    <property type="evidence" value="ECO:0007669"/>
    <property type="project" value="UniProtKB-UniRule"/>
</dbReference>
<name>A0A1D1ZZ30_AUXPR</name>
<feature type="binding site" evidence="12">
    <location>
        <position position="144"/>
    </location>
    <ligand>
        <name>substrate</name>
    </ligand>
</feature>
<feature type="binding site" evidence="12">
    <location>
        <position position="189"/>
    </location>
    <ligand>
        <name>ATP</name>
        <dbReference type="ChEBI" id="CHEBI:30616"/>
    </ligand>
</feature>
<dbReference type="Gene3D" id="3.40.1190.20">
    <property type="match status" value="1"/>
</dbReference>
<keyword evidence="7 12" id="KW-0418">Kinase</keyword>
<dbReference type="Pfam" id="PF00294">
    <property type="entry name" value="PfkB"/>
    <property type="match status" value="1"/>
</dbReference>
<evidence type="ECO:0000256" key="9">
    <source>
        <dbReference type="ARBA" id="ARBA00022842"/>
    </source>
</evidence>
<comment type="pathway">
    <text evidence="12">Carbohydrate metabolism; D-ribose degradation; D-ribose 5-phosphate from beta-D-ribopyranose: step 2/2.</text>
</comment>
<dbReference type="PANTHER" id="PTHR10584:SF166">
    <property type="entry name" value="RIBOKINASE"/>
    <property type="match status" value="1"/>
</dbReference>
<feature type="binding site" evidence="12">
    <location>
        <position position="255"/>
    </location>
    <ligand>
        <name>K(+)</name>
        <dbReference type="ChEBI" id="CHEBI:29103"/>
    </ligand>
</feature>
<comment type="function">
    <text evidence="12">Catalyzes the phosphorylation of ribose at O-5 in a reaction requiring ATP and magnesium. The resulting D-ribose-5-phosphate can then be used either for sythesis of nucleotides, histidine, and tryptophan, or as a component of the pentose phosphate pathway.</text>
</comment>
<feature type="binding site" evidence="12">
    <location>
        <begin position="44"/>
        <end position="48"/>
    </location>
    <ligand>
        <name>substrate</name>
    </ligand>
</feature>
<comment type="caution">
    <text evidence="12">Lacks conserved residue(s) required for the propagation of feature annotation.</text>
</comment>
<evidence type="ECO:0000256" key="12">
    <source>
        <dbReference type="HAMAP-Rule" id="MF_03215"/>
    </source>
</evidence>
<comment type="catalytic activity">
    <reaction evidence="12">
        <text>D-ribose + ATP = D-ribose 5-phosphate + ADP + H(+)</text>
        <dbReference type="Rhea" id="RHEA:13697"/>
        <dbReference type="ChEBI" id="CHEBI:15378"/>
        <dbReference type="ChEBI" id="CHEBI:30616"/>
        <dbReference type="ChEBI" id="CHEBI:47013"/>
        <dbReference type="ChEBI" id="CHEBI:78346"/>
        <dbReference type="ChEBI" id="CHEBI:456216"/>
        <dbReference type="EC" id="2.7.1.15"/>
    </reaction>
</comment>
<protein>
    <recommendedName>
        <fullName evidence="3 12">Ribokinase</fullName>
        <shortName evidence="12">RK</shortName>
        <ecNumber evidence="2 12">2.7.1.15</ecNumber>
    </recommendedName>
</protein>